<dbReference type="AlphaFoldDB" id="I0Z3N1"/>
<dbReference type="InterPro" id="IPR004263">
    <property type="entry name" value="Exostosin"/>
</dbReference>
<dbReference type="Pfam" id="PF03016">
    <property type="entry name" value="Exostosin_GT47"/>
    <property type="match status" value="1"/>
</dbReference>
<dbReference type="OrthoDB" id="1924787at2759"/>
<organism evidence="5 6">
    <name type="scientific">Coccomyxa subellipsoidea (strain C-169)</name>
    <name type="common">Green microalga</name>
    <dbReference type="NCBI Taxonomy" id="574566"/>
    <lineage>
        <taxon>Eukaryota</taxon>
        <taxon>Viridiplantae</taxon>
        <taxon>Chlorophyta</taxon>
        <taxon>core chlorophytes</taxon>
        <taxon>Trebouxiophyceae</taxon>
        <taxon>Trebouxiophyceae incertae sedis</taxon>
        <taxon>Coccomyxaceae</taxon>
        <taxon>Coccomyxa</taxon>
        <taxon>Coccomyxa subellipsoidea</taxon>
    </lineage>
</organism>
<dbReference type="GO" id="GO:0016757">
    <property type="term" value="F:glycosyltransferase activity"/>
    <property type="evidence" value="ECO:0007669"/>
    <property type="project" value="InterPro"/>
</dbReference>
<evidence type="ECO:0000313" key="5">
    <source>
        <dbReference type="EMBL" id="EIE25250.1"/>
    </source>
</evidence>
<comment type="similarity">
    <text evidence="2">Belongs to the glycosyltransferase 47 family.</text>
</comment>
<evidence type="ECO:0000256" key="3">
    <source>
        <dbReference type="ARBA" id="ARBA00023034"/>
    </source>
</evidence>
<reference evidence="5 6" key="1">
    <citation type="journal article" date="2012" name="Genome Biol.">
        <title>The genome of the polar eukaryotic microalga coccomyxa subellipsoidea reveals traits of cold adaptation.</title>
        <authorList>
            <person name="Blanc G."/>
            <person name="Agarkova I."/>
            <person name="Grimwood J."/>
            <person name="Kuo A."/>
            <person name="Brueggeman A."/>
            <person name="Dunigan D."/>
            <person name="Gurnon J."/>
            <person name="Ladunga I."/>
            <person name="Lindquist E."/>
            <person name="Lucas S."/>
            <person name="Pangilinan J."/>
            <person name="Proschold T."/>
            <person name="Salamov A."/>
            <person name="Schmutz J."/>
            <person name="Weeks D."/>
            <person name="Yamada T."/>
            <person name="Claverie J.M."/>
            <person name="Grigoriev I."/>
            <person name="Van Etten J."/>
            <person name="Lomsadze A."/>
            <person name="Borodovsky M."/>
        </authorList>
    </citation>
    <scope>NUCLEOTIDE SEQUENCE [LARGE SCALE GENOMIC DNA]</scope>
    <source>
        <strain evidence="5 6">C-169</strain>
    </source>
</reference>
<comment type="caution">
    <text evidence="5">The sequence shown here is derived from an EMBL/GenBank/DDBJ whole genome shotgun (WGS) entry which is preliminary data.</text>
</comment>
<evidence type="ECO:0000313" key="6">
    <source>
        <dbReference type="Proteomes" id="UP000007264"/>
    </source>
</evidence>
<evidence type="ECO:0000256" key="2">
    <source>
        <dbReference type="ARBA" id="ARBA00010271"/>
    </source>
</evidence>
<dbReference type="RefSeq" id="XP_005649794.1">
    <property type="nucleotide sequence ID" value="XM_005649737.1"/>
</dbReference>
<dbReference type="InterPro" id="IPR040911">
    <property type="entry name" value="Exostosin_GT47"/>
</dbReference>
<feature type="domain" description="Exostosin GT47" evidence="4">
    <location>
        <begin position="94"/>
        <end position="217"/>
    </location>
</feature>
<keyword evidence="6" id="KW-1185">Reference proteome</keyword>
<evidence type="ECO:0000259" key="4">
    <source>
        <dbReference type="Pfam" id="PF03016"/>
    </source>
</evidence>
<proteinExistence type="inferred from homology"/>
<dbReference type="eggNOG" id="KOG1021">
    <property type="taxonomic scope" value="Eukaryota"/>
</dbReference>
<gene>
    <name evidence="5" type="ORF">COCSUDRAFT_40557</name>
</gene>
<comment type="subcellular location">
    <subcellularLocation>
        <location evidence="1">Golgi apparatus membrane</location>
        <topology evidence="1">Single-pass type II membrane protein</topology>
    </subcellularLocation>
</comment>
<sequence>MSASIRNSVILTHWGLTDNEVRCDLSTDIRMYGCWGRNARLWKDNHLPCFVPGKDTVVASTAGDYDNSVAPFGYQVSLLVCILIYTLFLPRGKVTWDKQYTLFFAGGVRYDDVSYSHGVRQTLMMLFSQHPGFKLIDTGERGGYTQYMADFGRSTFCLAATGAGWGVRLKLALMHGCIPVIIADNVQMPFEDVLPYQDFAVHVREHALYRLPEVLDAILSTEGLVKRMQINVSCIWRYFTWRDPQARAIDALICSLRRKMTGGRLIPVMDWSTCNLHCDE</sequence>
<dbReference type="PANTHER" id="PTHR11062:SF376">
    <property type="entry name" value="EXOSTOSIN FAMILY PROTEIN"/>
    <property type="match status" value="1"/>
</dbReference>
<dbReference type="Proteomes" id="UP000007264">
    <property type="component" value="Unassembled WGS sequence"/>
</dbReference>
<protein>
    <recommendedName>
        <fullName evidence="4">Exostosin GT47 domain-containing protein</fullName>
    </recommendedName>
</protein>
<name>I0Z3N1_COCSC</name>
<keyword evidence="3" id="KW-0333">Golgi apparatus</keyword>
<evidence type="ECO:0000256" key="1">
    <source>
        <dbReference type="ARBA" id="ARBA00004323"/>
    </source>
</evidence>
<dbReference type="GeneID" id="17043252"/>
<dbReference type="KEGG" id="csl:COCSUDRAFT_40557"/>
<dbReference type="PANTHER" id="PTHR11062">
    <property type="entry name" value="EXOSTOSIN HEPARAN SULFATE GLYCOSYLTRANSFERASE -RELATED"/>
    <property type="match status" value="1"/>
</dbReference>
<dbReference type="GO" id="GO:0000139">
    <property type="term" value="C:Golgi membrane"/>
    <property type="evidence" value="ECO:0007669"/>
    <property type="project" value="UniProtKB-SubCell"/>
</dbReference>
<accession>I0Z3N1</accession>
<dbReference type="EMBL" id="AGSI01000004">
    <property type="protein sequence ID" value="EIE25250.1"/>
    <property type="molecule type" value="Genomic_DNA"/>
</dbReference>